<feature type="region of interest" description="Disordered" evidence="1">
    <location>
        <begin position="1"/>
        <end position="32"/>
    </location>
</feature>
<evidence type="ECO:0000313" key="3">
    <source>
        <dbReference type="Proteomes" id="UP001597349"/>
    </source>
</evidence>
<keyword evidence="3" id="KW-1185">Reference proteome</keyword>
<proteinExistence type="predicted"/>
<reference evidence="3" key="1">
    <citation type="journal article" date="2019" name="Int. J. Syst. Evol. Microbiol.">
        <title>The Global Catalogue of Microorganisms (GCM) 10K type strain sequencing project: providing services to taxonomists for standard genome sequencing and annotation.</title>
        <authorList>
            <consortium name="The Broad Institute Genomics Platform"/>
            <consortium name="The Broad Institute Genome Sequencing Center for Infectious Disease"/>
            <person name="Wu L."/>
            <person name="Ma J."/>
        </authorList>
    </citation>
    <scope>NUCLEOTIDE SEQUENCE [LARGE SCALE GENOMIC DNA]</scope>
    <source>
        <strain evidence="3">CGMCC 1.16226</strain>
    </source>
</reference>
<accession>A0ABW4WDU0</accession>
<dbReference type="EMBL" id="JBHUGY010000022">
    <property type="protein sequence ID" value="MFD2054308.1"/>
    <property type="molecule type" value="Genomic_DNA"/>
</dbReference>
<gene>
    <name evidence="2" type="ORF">ACFSQT_14780</name>
</gene>
<protein>
    <submittedName>
        <fullName evidence="2">Uncharacterized protein</fullName>
    </submittedName>
</protein>
<evidence type="ECO:0000256" key="1">
    <source>
        <dbReference type="SAM" id="MobiDB-lite"/>
    </source>
</evidence>
<organism evidence="2 3">
    <name type="scientific">Mesorhizobium calcicola</name>
    <dbReference type="NCBI Taxonomy" id="1300310"/>
    <lineage>
        <taxon>Bacteria</taxon>
        <taxon>Pseudomonadati</taxon>
        <taxon>Pseudomonadota</taxon>
        <taxon>Alphaproteobacteria</taxon>
        <taxon>Hyphomicrobiales</taxon>
        <taxon>Phyllobacteriaceae</taxon>
        <taxon>Mesorhizobium</taxon>
    </lineage>
</organism>
<dbReference type="Proteomes" id="UP001597349">
    <property type="component" value="Unassembled WGS sequence"/>
</dbReference>
<dbReference type="RefSeq" id="WP_379019748.1">
    <property type="nucleotide sequence ID" value="NZ_JBHUGY010000022.1"/>
</dbReference>
<name>A0ABW4WDU0_9HYPH</name>
<sequence length="51" mass="5371">MIIDAAGDASGRATSRQRRVAGRRSGPPASIALLPYGRHAIADINRKSKSP</sequence>
<comment type="caution">
    <text evidence="2">The sequence shown here is derived from an EMBL/GenBank/DDBJ whole genome shotgun (WGS) entry which is preliminary data.</text>
</comment>
<evidence type="ECO:0000313" key="2">
    <source>
        <dbReference type="EMBL" id="MFD2054308.1"/>
    </source>
</evidence>